<feature type="region of interest" description="Disordered" evidence="1">
    <location>
        <begin position="86"/>
        <end position="109"/>
    </location>
</feature>
<accession>A0A9P9IBR5</accession>
<protein>
    <submittedName>
        <fullName evidence="2">Uncharacterized protein</fullName>
    </submittedName>
</protein>
<feature type="compositionally biased region" description="Low complexity" evidence="1">
    <location>
        <begin position="127"/>
        <end position="141"/>
    </location>
</feature>
<organism evidence="2 3">
    <name type="scientific">Dactylonectria macrodidyma</name>
    <dbReference type="NCBI Taxonomy" id="307937"/>
    <lineage>
        <taxon>Eukaryota</taxon>
        <taxon>Fungi</taxon>
        <taxon>Dikarya</taxon>
        <taxon>Ascomycota</taxon>
        <taxon>Pezizomycotina</taxon>
        <taxon>Sordariomycetes</taxon>
        <taxon>Hypocreomycetidae</taxon>
        <taxon>Hypocreales</taxon>
        <taxon>Nectriaceae</taxon>
        <taxon>Dactylonectria</taxon>
    </lineage>
</organism>
<comment type="caution">
    <text evidence="2">The sequence shown here is derived from an EMBL/GenBank/DDBJ whole genome shotgun (WGS) entry which is preliminary data.</text>
</comment>
<sequence length="364" mass="40311">MFVEQLEAVAHCILAQCKRARSDGPESIDDDTILKVLNDSSYEAITISPEPRHGITQSLSPGWKDTIGAIVNLFKLFNLTATCPTTTAPTTAPTTTRAATAPAATTSTTAPASNVSTVTASTAVAPTTTTPTTTTATIAPTVLPPKPKKTHSRKTKEIAVSEVISENLETWRSSPEKLFGQDFISLEGFLCDYIKKVANSDILNTLRLRFAKLMLSLQRKLWAHDAIGDFFQHLKNRGLVIDEHTIGRWILEGNTYELFVQRWGYGSLLTTDLTASKAEKFPHRDNDRRKSQLAAEESRGIKELAAKYEATGIALWEYFRQISFIDNFVSDDTTSLMTARKRRSSQTYLQVAVFGSVLELRCSW</sequence>
<evidence type="ECO:0000313" key="2">
    <source>
        <dbReference type="EMBL" id="KAH7115638.1"/>
    </source>
</evidence>
<dbReference type="AlphaFoldDB" id="A0A9P9IBR5"/>
<gene>
    <name evidence="2" type="ORF">EDB81DRAFT_820220</name>
</gene>
<evidence type="ECO:0000256" key="1">
    <source>
        <dbReference type="SAM" id="MobiDB-lite"/>
    </source>
</evidence>
<proteinExistence type="predicted"/>
<keyword evidence="3" id="KW-1185">Reference proteome</keyword>
<dbReference type="Proteomes" id="UP000738349">
    <property type="component" value="Unassembled WGS sequence"/>
</dbReference>
<dbReference type="OrthoDB" id="5106070at2759"/>
<feature type="region of interest" description="Disordered" evidence="1">
    <location>
        <begin position="127"/>
        <end position="154"/>
    </location>
</feature>
<evidence type="ECO:0000313" key="3">
    <source>
        <dbReference type="Proteomes" id="UP000738349"/>
    </source>
</evidence>
<reference evidence="2" key="1">
    <citation type="journal article" date="2021" name="Nat. Commun.">
        <title>Genetic determinants of endophytism in the Arabidopsis root mycobiome.</title>
        <authorList>
            <person name="Mesny F."/>
            <person name="Miyauchi S."/>
            <person name="Thiergart T."/>
            <person name="Pickel B."/>
            <person name="Atanasova L."/>
            <person name="Karlsson M."/>
            <person name="Huettel B."/>
            <person name="Barry K.W."/>
            <person name="Haridas S."/>
            <person name="Chen C."/>
            <person name="Bauer D."/>
            <person name="Andreopoulos W."/>
            <person name="Pangilinan J."/>
            <person name="LaButti K."/>
            <person name="Riley R."/>
            <person name="Lipzen A."/>
            <person name="Clum A."/>
            <person name="Drula E."/>
            <person name="Henrissat B."/>
            <person name="Kohler A."/>
            <person name="Grigoriev I.V."/>
            <person name="Martin F.M."/>
            <person name="Hacquard S."/>
        </authorList>
    </citation>
    <scope>NUCLEOTIDE SEQUENCE</scope>
    <source>
        <strain evidence="2">MPI-CAGE-AT-0147</strain>
    </source>
</reference>
<dbReference type="EMBL" id="JAGMUV010000030">
    <property type="protein sequence ID" value="KAH7115638.1"/>
    <property type="molecule type" value="Genomic_DNA"/>
</dbReference>
<name>A0A9P9IBR5_9HYPO</name>